<protein>
    <submittedName>
        <fullName evidence="1">Uncharacterized protein</fullName>
    </submittedName>
</protein>
<feature type="non-terminal residue" evidence="1">
    <location>
        <position position="1"/>
    </location>
</feature>
<proteinExistence type="predicted"/>
<organism evidence="1 2">
    <name type="scientific">Periplaneta americana</name>
    <name type="common">American cockroach</name>
    <name type="synonym">Blatta americana</name>
    <dbReference type="NCBI Taxonomy" id="6978"/>
    <lineage>
        <taxon>Eukaryota</taxon>
        <taxon>Metazoa</taxon>
        <taxon>Ecdysozoa</taxon>
        <taxon>Arthropoda</taxon>
        <taxon>Hexapoda</taxon>
        <taxon>Insecta</taxon>
        <taxon>Pterygota</taxon>
        <taxon>Neoptera</taxon>
        <taxon>Polyneoptera</taxon>
        <taxon>Dictyoptera</taxon>
        <taxon>Blattodea</taxon>
        <taxon>Blattoidea</taxon>
        <taxon>Blattidae</taxon>
        <taxon>Blattinae</taxon>
        <taxon>Periplaneta</taxon>
    </lineage>
</organism>
<dbReference type="Proteomes" id="UP001148838">
    <property type="component" value="Unassembled WGS sequence"/>
</dbReference>
<keyword evidence="2" id="KW-1185">Reference proteome</keyword>
<gene>
    <name evidence="1" type="ORF">ANN_17060</name>
</gene>
<evidence type="ECO:0000313" key="1">
    <source>
        <dbReference type="EMBL" id="KAJ4436928.1"/>
    </source>
</evidence>
<sequence>YLDFSRWIDTQPNRSHLDKRRHTSVVVPSIFPLLSKEANNENLSAKLTLNIMAVDIGHIRQHICLTWSQATKGNIEGGRFDPVLWIEFGVAQWSERLVLIQAYGSITSGESDKTTRT</sequence>
<name>A0ABQ8SSD8_PERAM</name>
<evidence type="ECO:0000313" key="2">
    <source>
        <dbReference type="Proteomes" id="UP001148838"/>
    </source>
</evidence>
<reference evidence="1 2" key="1">
    <citation type="journal article" date="2022" name="Allergy">
        <title>Genome assembly and annotation of Periplaneta americana reveal a comprehensive cockroach allergen profile.</title>
        <authorList>
            <person name="Wang L."/>
            <person name="Xiong Q."/>
            <person name="Saelim N."/>
            <person name="Wang L."/>
            <person name="Nong W."/>
            <person name="Wan A.T."/>
            <person name="Shi M."/>
            <person name="Liu X."/>
            <person name="Cao Q."/>
            <person name="Hui J.H.L."/>
            <person name="Sookrung N."/>
            <person name="Leung T.F."/>
            <person name="Tungtrongchitr A."/>
            <person name="Tsui S.K.W."/>
        </authorList>
    </citation>
    <scope>NUCLEOTIDE SEQUENCE [LARGE SCALE GENOMIC DNA]</scope>
    <source>
        <strain evidence="1">PWHHKU_190912</strain>
    </source>
</reference>
<comment type="caution">
    <text evidence="1">The sequence shown here is derived from an EMBL/GenBank/DDBJ whole genome shotgun (WGS) entry which is preliminary data.</text>
</comment>
<dbReference type="EMBL" id="JAJSOF020000021">
    <property type="protein sequence ID" value="KAJ4436928.1"/>
    <property type="molecule type" value="Genomic_DNA"/>
</dbReference>
<accession>A0ABQ8SSD8</accession>